<comment type="caution">
    <text evidence="1">The sequence shown here is derived from an EMBL/GenBank/DDBJ whole genome shotgun (WGS) entry which is preliminary data.</text>
</comment>
<dbReference type="OrthoDB" id="93167at2759"/>
<dbReference type="AlphaFoldDB" id="A0A1V9YJ65"/>
<keyword evidence="2" id="KW-1185">Reference proteome</keyword>
<evidence type="ECO:0000313" key="2">
    <source>
        <dbReference type="Proteomes" id="UP000243579"/>
    </source>
</evidence>
<proteinExistence type="predicted"/>
<dbReference type="Proteomes" id="UP000243579">
    <property type="component" value="Unassembled WGS sequence"/>
</dbReference>
<organism evidence="1 2">
    <name type="scientific">Achlya hypogyna</name>
    <name type="common">Oomycete</name>
    <name type="synonym">Protoachlya hypogyna</name>
    <dbReference type="NCBI Taxonomy" id="1202772"/>
    <lineage>
        <taxon>Eukaryota</taxon>
        <taxon>Sar</taxon>
        <taxon>Stramenopiles</taxon>
        <taxon>Oomycota</taxon>
        <taxon>Saprolegniomycetes</taxon>
        <taxon>Saprolegniales</taxon>
        <taxon>Achlyaceae</taxon>
        <taxon>Achlya</taxon>
    </lineage>
</organism>
<dbReference type="EMBL" id="JNBR01001594">
    <property type="protein sequence ID" value="OQR85774.1"/>
    <property type="molecule type" value="Genomic_DNA"/>
</dbReference>
<gene>
    <name evidence="1" type="ORF">ACHHYP_20546</name>
</gene>
<sequence>MKTSSTAFYTPPKAHMQHMSVAGAIDAAGRHRHWKSVFTCTDGVAPNRRERRTVTRRPHTRGTADGCRFCLGDQVDAREELTRLDGFSAEFYKLNPDLLCCMMRIVFEAQLARGQMLRRHRESAVILLYKNGDREVPGNYRPITLMSVELKPIAWLPFSRPPPTR</sequence>
<name>A0A1V9YJ65_ACHHY</name>
<evidence type="ECO:0000313" key="1">
    <source>
        <dbReference type="EMBL" id="OQR85774.1"/>
    </source>
</evidence>
<accession>A0A1V9YJ65</accession>
<protein>
    <submittedName>
        <fullName evidence="1">Uncharacterized protein</fullName>
    </submittedName>
</protein>
<reference evidence="1 2" key="1">
    <citation type="journal article" date="2014" name="Genome Biol. Evol.">
        <title>The secreted proteins of Achlya hypogyna and Thraustotheca clavata identify the ancestral oomycete secretome and reveal gene acquisitions by horizontal gene transfer.</title>
        <authorList>
            <person name="Misner I."/>
            <person name="Blouin N."/>
            <person name="Leonard G."/>
            <person name="Richards T.A."/>
            <person name="Lane C.E."/>
        </authorList>
    </citation>
    <scope>NUCLEOTIDE SEQUENCE [LARGE SCALE GENOMIC DNA]</scope>
    <source>
        <strain evidence="1 2">ATCC 48635</strain>
    </source>
</reference>